<proteinExistence type="predicted"/>
<keyword evidence="1" id="KW-1185">Reference proteome</keyword>
<gene>
    <name evidence="2" type="primary">setd3</name>
    <name evidence="2" type="synonym">fb01d12</name>
    <name evidence="2" type="synonym">wu:fb01d12</name>
    <name evidence="2" type="synonym">zgc:63842</name>
</gene>
<sequence length="358" mass="40450">MYHLCVRWAVSSVMTRQNQIPTADGSRVTLALIPLWDMCNHTNGLITTGYNLEDDRCECVALKDYKEGEQIYIFYGTRSNAEFVIHNGFFFEDNAHDRVKIKLGVSKSERLYAMKAEVLARAGIPASSIFALHCSEPPISAQLLAFLRVFCMTEEELRDYLVGDHAINKIFTLGNTEFPVSWENEIKLWTFLETRAALLLKTYKTASEEDRSMLEKPDLSLHSRIAIKLRLAEKEILEHAVSCGRAKRLHFQKQLDEGAPLPLYEESDIALLENADAKLPIILRKLEEEEEEHVEEMNQLTPDAVCMNSSKIPVLNGQCKDVNGTQEDPPGGGTVVKEIEKHDPSAKRTEGEPKDADK</sequence>
<dbReference type="RefSeq" id="XP_073783097.1">
    <property type="nucleotide sequence ID" value="XM_073926996.1"/>
</dbReference>
<accession>A0AC58HM95</accession>
<organism evidence="1 2">
    <name type="scientific">Danio rerio</name>
    <name type="common">Zebrafish</name>
    <name type="synonym">Brachydanio rerio</name>
    <dbReference type="NCBI Taxonomy" id="7955"/>
    <lineage>
        <taxon>Eukaryota</taxon>
        <taxon>Metazoa</taxon>
        <taxon>Chordata</taxon>
        <taxon>Craniata</taxon>
        <taxon>Vertebrata</taxon>
        <taxon>Euteleostomi</taxon>
        <taxon>Actinopterygii</taxon>
        <taxon>Neopterygii</taxon>
        <taxon>Teleostei</taxon>
        <taxon>Ostariophysi</taxon>
        <taxon>Cypriniformes</taxon>
        <taxon>Danionidae</taxon>
        <taxon>Danioninae</taxon>
        <taxon>Danio</taxon>
    </lineage>
</organism>
<name>A0AC58HM95_DANRE</name>
<reference evidence="2" key="1">
    <citation type="submission" date="2025-08" db="UniProtKB">
        <authorList>
            <consortium name="RefSeq"/>
        </authorList>
    </citation>
    <scope>IDENTIFICATION</scope>
    <source>
        <strain evidence="2">Tuebingen</strain>
        <tissue evidence="2">Fibroblasts and whole tissue</tissue>
    </source>
</reference>
<evidence type="ECO:0000313" key="1">
    <source>
        <dbReference type="Proteomes" id="UP000000437"/>
    </source>
</evidence>
<evidence type="ECO:0000313" key="2">
    <source>
        <dbReference type="RefSeq" id="XP_073783097.1"/>
    </source>
</evidence>
<protein>
    <submittedName>
        <fullName evidence="2">Actin-histidine N-methyltransferase isoform X1</fullName>
    </submittedName>
</protein>
<dbReference type="Proteomes" id="UP000000437">
    <property type="component" value="Chromosome 17"/>
</dbReference>